<name>A0A8H7RAR0_9FUNG</name>
<sequence>SVGLSLVASVSKRKTSSKDPSFNKYASTTSLPNHNNKPPPARLKPSVSARPFSQFFFPVKEEMILVEQQTTRPENRRPTLTKNKNNNNRHSVSLELIDDSSNYSTSRSSSLKTIKTPFVSDNVVIATANSSSDIITSTSASCIPADIMTMTFPTSNNNKRLSGVARARTVLRLDSNKSREIRAIHVWKEAIAQLSTTDDEQDELYTILSHPALIPEQPLERQRFVRQSSPKDLTMMRFILNELIATEKSYNGLLLLIKDRYMEPMIAASRTKDALVKSADIPILFKHLPELLAFSDRLLSGFQKTRNNIGQVFKGVETDLVVFLKYAMHYRTNTKAIRRACCNVLFVKIDQENLARRDTNRLGMSDYFIAPIQRIPRYCLLIKDLQKYTHPSDSNYSELDFALKTLTGLAVAMDHVQNKVPRTLNL</sequence>
<dbReference type="InterPro" id="IPR051092">
    <property type="entry name" value="FYVE_RhoGEF_PH"/>
</dbReference>
<reference evidence="3" key="1">
    <citation type="submission" date="2020-12" db="EMBL/GenBank/DDBJ databases">
        <title>Metabolic potential, ecology and presence of endohyphal bacteria is reflected in genomic diversity of Mucoromycotina.</title>
        <authorList>
            <person name="Muszewska A."/>
            <person name="Okrasinska A."/>
            <person name="Steczkiewicz K."/>
            <person name="Drgas O."/>
            <person name="Orlowska M."/>
            <person name="Perlinska-Lenart U."/>
            <person name="Aleksandrzak-Piekarczyk T."/>
            <person name="Szatraj K."/>
            <person name="Zielenkiewicz U."/>
            <person name="Pilsyk S."/>
            <person name="Malc E."/>
            <person name="Mieczkowski P."/>
            <person name="Kruszewska J.S."/>
            <person name="Biernat P."/>
            <person name="Pawlowska J."/>
        </authorList>
    </citation>
    <scope>NUCLEOTIDE SEQUENCE</scope>
    <source>
        <strain evidence="3">WA0000017839</strain>
    </source>
</reference>
<dbReference type="GO" id="GO:0005737">
    <property type="term" value="C:cytoplasm"/>
    <property type="evidence" value="ECO:0007669"/>
    <property type="project" value="TreeGrafter"/>
</dbReference>
<feature type="compositionally biased region" description="Polar residues" evidence="1">
    <location>
        <begin position="18"/>
        <end position="36"/>
    </location>
</feature>
<evidence type="ECO:0000256" key="1">
    <source>
        <dbReference type="SAM" id="MobiDB-lite"/>
    </source>
</evidence>
<gene>
    <name evidence="3" type="ORF">INT47_007307</name>
</gene>
<dbReference type="InterPro" id="IPR035899">
    <property type="entry name" value="DBL_dom_sf"/>
</dbReference>
<dbReference type="SUPFAM" id="SSF48065">
    <property type="entry name" value="DBL homology domain (DH-domain)"/>
    <property type="match status" value="1"/>
</dbReference>
<dbReference type="SMART" id="SM00325">
    <property type="entry name" value="RhoGEF"/>
    <property type="match status" value="1"/>
</dbReference>
<evidence type="ECO:0000259" key="2">
    <source>
        <dbReference type="PROSITE" id="PS50010"/>
    </source>
</evidence>
<dbReference type="Proteomes" id="UP000603453">
    <property type="component" value="Unassembled WGS sequence"/>
</dbReference>
<feature type="compositionally biased region" description="Polar residues" evidence="1">
    <location>
        <begin position="67"/>
        <end position="91"/>
    </location>
</feature>
<dbReference type="EMBL" id="JAEPRD010000031">
    <property type="protein sequence ID" value="KAG2206293.1"/>
    <property type="molecule type" value="Genomic_DNA"/>
</dbReference>
<feature type="domain" description="DH" evidence="2">
    <location>
        <begin position="235"/>
        <end position="416"/>
    </location>
</feature>
<dbReference type="PANTHER" id="PTHR12673">
    <property type="entry name" value="FACIOGENITAL DYSPLASIA PROTEIN"/>
    <property type="match status" value="1"/>
</dbReference>
<dbReference type="PANTHER" id="PTHR12673:SF159">
    <property type="entry name" value="LD03170P"/>
    <property type="match status" value="1"/>
</dbReference>
<protein>
    <recommendedName>
        <fullName evidence="2">DH domain-containing protein</fullName>
    </recommendedName>
</protein>
<dbReference type="GO" id="GO:0005085">
    <property type="term" value="F:guanyl-nucleotide exchange factor activity"/>
    <property type="evidence" value="ECO:0007669"/>
    <property type="project" value="InterPro"/>
</dbReference>
<accession>A0A8H7RAR0</accession>
<dbReference type="OrthoDB" id="660555at2759"/>
<dbReference type="InterPro" id="IPR000219">
    <property type="entry name" value="DH_dom"/>
</dbReference>
<comment type="caution">
    <text evidence="3">The sequence shown here is derived from an EMBL/GenBank/DDBJ whole genome shotgun (WGS) entry which is preliminary data.</text>
</comment>
<keyword evidence="4" id="KW-1185">Reference proteome</keyword>
<dbReference type="Pfam" id="PF00621">
    <property type="entry name" value="RhoGEF"/>
    <property type="match status" value="1"/>
</dbReference>
<proteinExistence type="predicted"/>
<feature type="region of interest" description="Disordered" evidence="1">
    <location>
        <begin position="67"/>
        <end position="95"/>
    </location>
</feature>
<dbReference type="Gene3D" id="1.20.900.10">
    <property type="entry name" value="Dbl homology (DH) domain"/>
    <property type="match status" value="1"/>
</dbReference>
<dbReference type="AlphaFoldDB" id="A0A8H7RAR0"/>
<feature type="non-terminal residue" evidence="3">
    <location>
        <position position="1"/>
    </location>
</feature>
<evidence type="ECO:0000313" key="3">
    <source>
        <dbReference type="EMBL" id="KAG2206293.1"/>
    </source>
</evidence>
<feature type="region of interest" description="Disordered" evidence="1">
    <location>
        <begin position="1"/>
        <end position="45"/>
    </location>
</feature>
<organism evidence="3 4">
    <name type="scientific">Mucor saturninus</name>
    <dbReference type="NCBI Taxonomy" id="64648"/>
    <lineage>
        <taxon>Eukaryota</taxon>
        <taxon>Fungi</taxon>
        <taxon>Fungi incertae sedis</taxon>
        <taxon>Mucoromycota</taxon>
        <taxon>Mucoromycotina</taxon>
        <taxon>Mucoromycetes</taxon>
        <taxon>Mucorales</taxon>
        <taxon>Mucorineae</taxon>
        <taxon>Mucoraceae</taxon>
        <taxon>Mucor</taxon>
    </lineage>
</organism>
<evidence type="ECO:0000313" key="4">
    <source>
        <dbReference type="Proteomes" id="UP000603453"/>
    </source>
</evidence>
<dbReference type="PROSITE" id="PS50010">
    <property type="entry name" value="DH_2"/>
    <property type="match status" value="1"/>
</dbReference>